<proteinExistence type="predicted"/>
<dbReference type="InterPro" id="IPR029044">
    <property type="entry name" value="Nucleotide-diphossugar_trans"/>
</dbReference>
<dbReference type="CDD" id="cd00761">
    <property type="entry name" value="Glyco_tranf_GTA_type"/>
    <property type="match status" value="1"/>
</dbReference>
<feature type="domain" description="Glycosyltransferase 2-like" evidence="1">
    <location>
        <begin position="6"/>
        <end position="87"/>
    </location>
</feature>
<organism evidence="2 3">
    <name type="scientific">Phocaeicola coprocola</name>
    <dbReference type="NCBI Taxonomy" id="310298"/>
    <lineage>
        <taxon>Bacteria</taxon>
        <taxon>Pseudomonadati</taxon>
        <taxon>Bacteroidota</taxon>
        <taxon>Bacteroidia</taxon>
        <taxon>Bacteroidales</taxon>
        <taxon>Bacteroidaceae</taxon>
        <taxon>Phocaeicola</taxon>
    </lineage>
</organism>
<evidence type="ECO:0000313" key="2">
    <source>
        <dbReference type="EMBL" id="HJF08889.1"/>
    </source>
</evidence>
<dbReference type="SUPFAM" id="SSF53448">
    <property type="entry name" value="Nucleotide-diphospho-sugar transferases"/>
    <property type="match status" value="1"/>
</dbReference>
<reference evidence="2" key="1">
    <citation type="journal article" date="2021" name="PeerJ">
        <title>Extensive microbial diversity within the chicken gut microbiome revealed by metagenomics and culture.</title>
        <authorList>
            <person name="Gilroy R."/>
            <person name="Ravi A."/>
            <person name="Getino M."/>
            <person name="Pursley I."/>
            <person name="Horton D.L."/>
            <person name="Alikhan N.F."/>
            <person name="Baker D."/>
            <person name="Gharbi K."/>
            <person name="Hall N."/>
            <person name="Watson M."/>
            <person name="Adriaenssens E.M."/>
            <person name="Foster-Nyarko E."/>
            <person name="Jarju S."/>
            <person name="Secka A."/>
            <person name="Antonio M."/>
            <person name="Oren A."/>
            <person name="Chaudhuri R.R."/>
            <person name="La Ragione R."/>
            <person name="Hildebrand F."/>
            <person name="Pallen M.J."/>
        </authorList>
    </citation>
    <scope>NUCLEOTIDE SEQUENCE</scope>
    <source>
        <strain evidence="2">CHK165-8395</strain>
    </source>
</reference>
<name>A0A921K496_9BACT</name>
<dbReference type="InterPro" id="IPR001173">
    <property type="entry name" value="Glyco_trans_2-like"/>
</dbReference>
<evidence type="ECO:0000313" key="3">
    <source>
        <dbReference type="Proteomes" id="UP000718012"/>
    </source>
</evidence>
<dbReference type="EMBL" id="DYXD01000261">
    <property type="protein sequence ID" value="HJF08889.1"/>
    <property type="molecule type" value="Genomic_DNA"/>
</dbReference>
<dbReference type="Pfam" id="PF00535">
    <property type="entry name" value="Glycos_transf_2"/>
    <property type="match status" value="1"/>
</dbReference>
<protein>
    <submittedName>
        <fullName evidence="2">Glycosyltransferase family 2 protein</fullName>
    </submittedName>
</protein>
<dbReference type="Gene3D" id="3.90.550.10">
    <property type="entry name" value="Spore Coat Polysaccharide Biosynthesis Protein SpsA, Chain A"/>
    <property type="match status" value="1"/>
</dbReference>
<dbReference type="Proteomes" id="UP000718012">
    <property type="component" value="Unassembled WGS sequence"/>
</dbReference>
<evidence type="ECO:0000259" key="1">
    <source>
        <dbReference type="Pfam" id="PF00535"/>
    </source>
</evidence>
<sequence>GSVPYSWNFIFKYIKSPWTLYMSHDDLLHPNLLENLIITQQKTNADCVIPSCRFFTEEKGIDAFPELNKINDMTWRAKLGSISGKTAFELMFDYEIPGFALWKTDLIKKHGMPTEAFNSDEGMQRIWILNCNIVAFEPTPFYYRLHNNSIGSGIKLHHFFSVLTEKKLLTLAKQEKISEIKIHKAQYKSLFWTLWLYAYLKNHKNEFSSKYQDIITTLNDAYSFFCKDLSAPISRKDKILYLISKSSFTKHLYISIYSLYLKKKYKIITNNSL</sequence>
<gene>
    <name evidence="2" type="ORF">K8U81_12030</name>
</gene>
<comment type="caution">
    <text evidence="2">The sequence shown here is derived from an EMBL/GenBank/DDBJ whole genome shotgun (WGS) entry which is preliminary data.</text>
</comment>
<reference evidence="2" key="2">
    <citation type="submission" date="2021-09" db="EMBL/GenBank/DDBJ databases">
        <authorList>
            <person name="Gilroy R."/>
        </authorList>
    </citation>
    <scope>NUCLEOTIDE SEQUENCE</scope>
    <source>
        <strain evidence="2">CHK165-8395</strain>
    </source>
</reference>
<feature type="non-terminal residue" evidence="2">
    <location>
        <position position="1"/>
    </location>
</feature>
<accession>A0A921K496</accession>
<dbReference type="AlphaFoldDB" id="A0A921K496"/>